<dbReference type="AlphaFoldDB" id="A0A834SR02"/>
<name>A0A834SR02_9FABA</name>
<proteinExistence type="predicted"/>
<sequence length="174" mass="19870">MESQSTGMHIKWHPPREHWAKLNVDGSHWTHAESTSCGGVVKGSYRQMYPGLYKKHGRKKFARRTPINVDSSSEHSEAFNRDTSIPMKKATALKEDEDLSSYSHIFESLPSTHGSPIKGDRLIKAKLCTLESSANMIDGDIQELKKDFEHFKKTTKKHHKKIMSMLSKIYKSLN</sequence>
<accession>A0A834SR02</accession>
<evidence type="ECO:0000313" key="1">
    <source>
        <dbReference type="EMBL" id="KAF7807375.1"/>
    </source>
</evidence>
<gene>
    <name evidence="1" type="ORF">G2W53_039536</name>
</gene>
<keyword evidence="2" id="KW-1185">Reference proteome</keyword>
<protein>
    <submittedName>
        <fullName evidence="1">Uncharacterized protein</fullName>
    </submittedName>
</protein>
<reference evidence="1" key="1">
    <citation type="submission" date="2020-09" db="EMBL/GenBank/DDBJ databases">
        <title>Genome-Enabled Discovery of Anthraquinone Biosynthesis in Senna tora.</title>
        <authorList>
            <person name="Kang S.-H."/>
            <person name="Pandey R.P."/>
            <person name="Lee C.-M."/>
            <person name="Sim J.-S."/>
            <person name="Jeong J.-T."/>
            <person name="Choi B.-S."/>
            <person name="Jung M."/>
            <person name="Ginzburg D."/>
            <person name="Zhao K."/>
            <person name="Won S.Y."/>
            <person name="Oh T.-J."/>
            <person name="Yu Y."/>
            <person name="Kim N.-H."/>
            <person name="Lee O.R."/>
            <person name="Lee T.-H."/>
            <person name="Bashyal P."/>
            <person name="Kim T.-S."/>
            <person name="Lee W.-H."/>
            <person name="Kawkins C."/>
            <person name="Kim C.-K."/>
            <person name="Kim J.S."/>
            <person name="Ahn B.O."/>
            <person name="Rhee S.Y."/>
            <person name="Sohng J.K."/>
        </authorList>
    </citation>
    <scope>NUCLEOTIDE SEQUENCE</scope>
    <source>
        <tissue evidence="1">Leaf</tissue>
    </source>
</reference>
<dbReference type="EMBL" id="JAAIUW010000012">
    <property type="protein sequence ID" value="KAF7807375.1"/>
    <property type="molecule type" value="Genomic_DNA"/>
</dbReference>
<dbReference type="Proteomes" id="UP000634136">
    <property type="component" value="Unassembled WGS sequence"/>
</dbReference>
<organism evidence="1 2">
    <name type="scientific">Senna tora</name>
    <dbReference type="NCBI Taxonomy" id="362788"/>
    <lineage>
        <taxon>Eukaryota</taxon>
        <taxon>Viridiplantae</taxon>
        <taxon>Streptophyta</taxon>
        <taxon>Embryophyta</taxon>
        <taxon>Tracheophyta</taxon>
        <taxon>Spermatophyta</taxon>
        <taxon>Magnoliopsida</taxon>
        <taxon>eudicotyledons</taxon>
        <taxon>Gunneridae</taxon>
        <taxon>Pentapetalae</taxon>
        <taxon>rosids</taxon>
        <taxon>fabids</taxon>
        <taxon>Fabales</taxon>
        <taxon>Fabaceae</taxon>
        <taxon>Caesalpinioideae</taxon>
        <taxon>Cassia clade</taxon>
        <taxon>Senna</taxon>
    </lineage>
</organism>
<comment type="caution">
    <text evidence="1">The sequence shown here is derived from an EMBL/GenBank/DDBJ whole genome shotgun (WGS) entry which is preliminary data.</text>
</comment>
<evidence type="ECO:0000313" key="2">
    <source>
        <dbReference type="Proteomes" id="UP000634136"/>
    </source>
</evidence>